<dbReference type="AlphaFoldDB" id="A0A4P7QGN1"/>
<reference evidence="1 2" key="1">
    <citation type="submission" date="2019-04" db="EMBL/GenBank/DDBJ databases">
        <title>Corynebacterium endometrii sp. nov., isolated from the uterus of a cow with endometritis.</title>
        <authorList>
            <person name="Ballas P."/>
            <person name="Ruckert C."/>
            <person name="Wagener K."/>
            <person name="Drillich M."/>
            <person name="Kaempfer P."/>
            <person name="Busse H.-J."/>
            <person name="Ehling-Schulz M."/>
        </authorList>
    </citation>
    <scope>NUCLEOTIDE SEQUENCE [LARGE SCALE GENOMIC DNA]</scope>
    <source>
        <strain evidence="1 2">LMM-1653</strain>
    </source>
</reference>
<dbReference type="KEGG" id="cee:CENDO_08305"/>
<accession>A0A4P7QGN1</accession>
<proteinExistence type="predicted"/>
<name>A0A4P7QGN1_9CORY</name>
<gene>
    <name evidence="1" type="ORF">CENDO_08305</name>
</gene>
<organism evidence="1 2">
    <name type="scientific">Corynebacterium endometrii</name>
    <dbReference type="NCBI Taxonomy" id="2488819"/>
    <lineage>
        <taxon>Bacteria</taxon>
        <taxon>Bacillati</taxon>
        <taxon>Actinomycetota</taxon>
        <taxon>Actinomycetes</taxon>
        <taxon>Mycobacteriales</taxon>
        <taxon>Corynebacteriaceae</taxon>
        <taxon>Corynebacterium</taxon>
    </lineage>
</organism>
<evidence type="ECO:0000313" key="2">
    <source>
        <dbReference type="Proteomes" id="UP000296352"/>
    </source>
</evidence>
<protein>
    <submittedName>
        <fullName evidence="1">Uncharacterized protein</fullName>
    </submittedName>
</protein>
<dbReference type="Proteomes" id="UP000296352">
    <property type="component" value="Chromosome"/>
</dbReference>
<sequence length="78" mass="8145">MGISTSVLELLGVDCEAFFEVCTENFGCPFTELCTVGAANPVPDGEDSVEIVVFGSTSDCSALFNGNIFQFGNSCFSG</sequence>
<dbReference type="EMBL" id="CP039247">
    <property type="protein sequence ID" value="QCB28931.1"/>
    <property type="molecule type" value="Genomic_DNA"/>
</dbReference>
<keyword evidence="2" id="KW-1185">Reference proteome</keyword>
<evidence type="ECO:0000313" key="1">
    <source>
        <dbReference type="EMBL" id="QCB28931.1"/>
    </source>
</evidence>